<organism evidence="2 3">
    <name type="scientific">Brasilonema sennae CENA114</name>
    <dbReference type="NCBI Taxonomy" id="415709"/>
    <lineage>
        <taxon>Bacteria</taxon>
        <taxon>Bacillati</taxon>
        <taxon>Cyanobacteriota</taxon>
        <taxon>Cyanophyceae</taxon>
        <taxon>Nostocales</taxon>
        <taxon>Scytonemataceae</taxon>
        <taxon>Brasilonema</taxon>
        <taxon>Bromeliae group (in: Brasilonema)</taxon>
    </lineage>
</organism>
<sequence length="97" mass="10884">MRSIGKTTQKTSKKEHTEPQPRLDLKRFPLDGFADSGQLVKPVRHLCFPPGRSESCVGFTHIGHWRIPKSVGLPLENAGKDGFHDNESVTQDNKFIC</sequence>
<feature type="region of interest" description="Disordered" evidence="1">
    <location>
        <begin position="1"/>
        <end position="27"/>
    </location>
</feature>
<evidence type="ECO:0000313" key="2">
    <source>
        <dbReference type="EMBL" id="QDL08999.1"/>
    </source>
</evidence>
<dbReference type="AlphaFoldDB" id="A0A856MFR4"/>
<dbReference type="EMBL" id="CP030118">
    <property type="protein sequence ID" value="QDL08999.1"/>
    <property type="molecule type" value="Genomic_DNA"/>
</dbReference>
<dbReference type="Proteomes" id="UP000503129">
    <property type="component" value="Chromosome"/>
</dbReference>
<protein>
    <submittedName>
        <fullName evidence="2">Uncharacterized protein</fullName>
    </submittedName>
</protein>
<name>A0A856MFR4_9CYAN</name>
<gene>
    <name evidence="2" type="ORF">DP114_14835</name>
</gene>
<keyword evidence="3" id="KW-1185">Reference proteome</keyword>
<evidence type="ECO:0000256" key="1">
    <source>
        <dbReference type="SAM" id="MobiDB-lite"/>
    </source>
</evidence>
<proteinExistence type="predicted"/>
<accession>A0A856MFR4</accession>
<feature type="compositionally biased region" description="Basic and acidic residues" evidence="1">
    <location>
        <begin position="12"/>
        <end position="27"/>
    </location>
</feature>
<dbReference type="KEGG" id="bsen:DP114_14835"/>
<reference evidence="2 3" key="1">
    <citation type="submission" date="2018-06" db="EMBL/GenBank/DDBJ databases">
        <title>Comparative genomics of Brasilonema spp. strains.</title>
        <authorList>
            <person name="Alvarenga D.O."/>
            <person name="Fiore M.F."/>
            <person name="Varani A.M."/>
        </authorList>
    </citation>
    <scope>NUCLEOTIDE SEQUENCE [LARGE SCALE GENOMIC DNA]</scope>
    <source>
        <strain evidence="2 3">CENA114</strain>
    </source>
</reference>
<feature type="compositionally biased region" description="Polar residues" evidence="1">
    <location>
        <begin position="1"/>
        <end position="10"/>
    </location>
</feature>
<evidence type="ECO:0000313" key="3">
    <source>
        <dbReference type="Proteomes" id="UP000503129"/>
    </source>
</evidence>